<dbReference type="AlphaFoldDB" id="A0A2M4CXB3"/>
<keyword evidence="1" id="KW-1133">Transmembrane helix</keyword>
<evidence type="ECO:0008006" key="4">
    <source>
        <dbReference type="Google" id="ProtNLM"/>
    </source>
</evidence>
<dbReference type="EMBL" id="GGFL01005795">
    <property type="protein sequence ID" value="MBW69973.1"/>
    <property type="molecule type" value="Transcribed_RNA"/>
</dbReference>
<sequence>MVTGLLQMLLPQALLLLLLLVEECGLDGIRRRRSHDPLRPLRGLLWHECAHCRRILDRGSRLLLLLLLLLEKGLLLLLCLAHDGAVGAAAAGDRSRALHLVLIGMVVMAVQDVQAWSLLRLWW</sequence>
<feature type="transmembrane region" description="Helical" evidence="1">
    <location>
        <begin position="97"/>
        <end position="119"/>
    </location>
</feature>
<feature type="chain" id="PRO_5014954214" description="Secreted protein" evidence="2">
    <location>
        <begin position="27"/>
        <end position="123"/>
    </location>
</feature>
<evidence type="ECO:0000256" key="1">
    <source>
        <dbReference type="SAM" id="Phobius"/>
    </source>
</evidence>
<protein>
    <recommendedName>
        <fullName evidence="4">Secreted protein</fullName>
    </recommendedName>
</protein>
<keyword evidence="1" id="KW-0472">Membrane</keyword>
<name>A0A2M4CXB3_ANODA</name>
<reference evidence="3" key="1">
    <citation type="submission" date="2018-01" db="EMBL/GenBank/DDBJ databases">
        <title>An insight into the sialome of Amazonian anophelines.</title>
        <authorList>
            <person name="Ribeiro J.M."/>
            <person name="Scarpassa V."/>
            <person name="Calvo E."/>
        </authorList>
    </citation>
    <scope>NUCLEOTIDE SEQUENCE</scope>
</reference>
<proteinExistence type="predicted"/>
<evidence type="ECO:0000256" key="2">
    <source>
        <dbReference type="SAM" id="SignalP"/>
    </source>
</evidence>
<feature type="signal peptide" evidence="2">
    <location>
        <begin position="1"/>
        <end position="26"/>
    </location>
</feature>
<keyword evidence="1" id="KW-0812">Transmembrane</keyword>
<organism evidence="3">
    <name type="scientific">Anopheles darlingi</name>
    <name type="common">Mosquito</name>
    <dbReference type="NCBI Taxonomy" id="43151"/>
    <lineage>
        <taxon>Eukaryota</taxon>
        <taxon>Metazoa</taxon>
        <taxon>Ecdysozoa</taxon>
        <taxon>Arthropoda</taxon>
        <taxon>Hexapoda</taxon>
        <taxon>Insecta</taxon>
        <taxon>Pterygota</taxon>
        <taxon>Neoptera</taxon>
        <taxon>Endopterygota</taxon>
        <taxon>Diptera</taxon>
        <taxon>Nematocera</taxon>
        <taxon>Culicoidea</taxon>
        <taxon>Culicidae</taxon>
        <taxon>Anophelinae</taxon>
        <taxon>Anopheles</taxon>
    </lineage>
</organism>
<evidence type="ECO:0000313" key="3">
    <source>
        <dbReference type="EMBL" id="MBW69973.1"/>
    </source>
</evidence>
<keyword evidence="2" id="KW-0732">Signal</keyword>
<feature type="transmembrane region" description="Helical" evidence="1">
    <location>
        <begin position="63"/>
        <end position="85"/>
    </location>
</feature>
<accession>A0A2M4CXB3</accession>